<reference evidence="2 3" key="1">
    <citation type="submission" date="2019-06" db="EMBL/GenBank/DDBJ databases">
        <title>Sequencing the genomes of 1000 actinobacteria strains.</title>
        <authorList>
            <person name="Klenk H.-P."/>
        </authorList>
    </citation>
    <scope>NUCLEOTIDE SEQUENCE [LARGE SCALE GENOMIC DNA]</scope>
    <source>
        <strain evidence="2 3">DSM 12362</strain>
    </source>
</reference>
<evidence type="ECO:0000313" key="3">
    <source>
        <dbReference type="Proteomes" id="UP000315133"/>
    </source>
</evidence>
<keyword evidence="3" id="KW-1185">Reference proteome</keyword>
<dbReference type="EMBL" id="VFPU01000003">
    <property type="protein sequence ID" value="TQM90804.1"/>
    <property type="molecule type" value="Genomic_DNA"/>
</dbReference>
<protein>
    <submittedName>
        <fullName evidence="2">Uncharacterized protein</fullName>
    </submittedName>
</protein>
<gene>
    <name evidence="2" type="ORF">FB476_3188</name>
</gene>
<dbReference type="Proteomes" id="UP000315133">
    <property type="component" value="Unassembled WGS sequence"/>
</dbReference>
<name>A0A543K6Z6_9MICO</name>
<feature type="region of interest" description="Disordered" evidence="1">
    <location>
        <begin position="349"/>
        <end position="425"/>
    </location>
</feature>
<accession>A0A543K6Z6</accession>
<dbReference type="AlphaFoldDB" id="A0A543K6Z6"/>
<comment type="caution">
    <text evidence="2">The sequence shown here is derived from an EMBL/GenBank/DDBJ whole genome shotgun (WGS) entry which is preliminary data.</text>
</comment>
<sequence length="425" mass="45467">MGSVTFTSDGTWVDWTSTVGIDAVIVKGGPNANVYRYDPPAESFGDTGLVTPTNPNNYKPYGLSHVDFCYDIELQVSKTADTSWTRSHTWTIDKVGDETELELAAGEMHDVAYDVTLDATPTDSDWAVQGEIAVTNPHDTMAATVTGVTDSMTGGIAADVDCGGDFPRSIAPGATLVCTYGPTALPDATDRVKTAVVTATEAVPGGTATADVTFSEDPTSVVDECIDVTDSLEGDLGTVCVEDLPKTISYTHQITAEECGEWTVHNVASFETNDTGATGEDDHDVAVTVECQTGCTLTQGYWKTHSEKGPAPYDETWAMLPNGADTTFFLSGKSWHEVFNTPPAGNSYLLAGPPVRRGRAERAQRRRHHGGLRRDGCGEDLPGDLHAGAGLRREEDPGCRGHRSGGRPRLLQQRSDRPGPLRRVT</sequence>
<evidence type="ECO:0000256" key="1">
    <source>
        <dbReference type="SAM" id="MobiDB-lite"/>
    </source>
</evidence>
<organism evidence="2 3">
    <name type="scientific">Ornithinimicrobium humiphilum</name>
    <dbReference type="NCBI Taxonomy" id="125288"/>
    <lineage>
        <taxon>Bacteria</taxon>
        <taxon>Bacillati</taxon>
        <taxon>Actinomycetota</taxon>
        <taxon>Actinomycetes</taxon>
        <taxon>Micrococcales</taxon>
        <taxon>Ornithinimicrobiaceae</taxon>
        <taxon>Ornithinimicrobium</taxon>
    </lineage>
</organism>
<evidence type="ECO:0000313" key="2">
    <source>
        <dbReference type="EMBL" id="TQM90804.1"/>
    </source>
</evidence>
<proteinExistence type="predicted"/>